<dbReference type="AlphaFoldDB" id="A0A564Y2V6"/>
<feature type="region of interest" description="Disordered" evidence="6">
    <location>
        <begin position="139"/>
        <end position="161"/>
    </location>
</feature>
<proteinExistence type="inferred from homology"/>
<evidence type="ECO:0000256" key="4">
    <source>
        <dbReference type="ARBA" id="ARBA00023315"/>
    </source>
</evidence>
<evidence type="ECO:0000256" key="1">
    <source>
        <dbReference type="ARBA" id="ARBA00009991"/>
    </source>
</evidence>
<evidence type="ECO:0000313" key="10">
    <source>
        <dbReference type="Proteomes" id="UP000321570"/>
    </source>
</evidence>
<evidence type="ECO:0000256" key="3">
    <source>
        <dbReference type="ARBA" id="ARBA00022786"/>
    </source>
</evidence>
<dbReference type="PANTHER" id="PTHR21367:SF1">
    <property type="entry name" value="ARGINYL-TRNA--PROTEIN TRANSFERASE 1"/>
    <property type="match status" value="1"/>
</dbReference>
<evidence type="ECO:0000313" key="9">
    <source>
        <dbReference type="EMBL" id="VUZ41645.1"/>
    </source>
</evidence>
<comment type="catalytic activity">
    <reaction evidence="5">
        <text>an N-terminal L-alpha-aminoacyl-[protein] + L-arginyl-tRNA(Arg) = an N-terminal L-arginyl-L-aminoacyl-[protein] + tRNA(Arg) + H(+)</text>
        <dbReference type="Rhea" id="RHEA:10208"/>
        <dbReference type="Rhea" id="RHEA-COMP:9658"/>
        <dbReference type="Rhea" id="RHEA-COMP:9673"/>
        <dbReference type="Rhea" id="RHEA-COMP:10636"/>
        <dbReference type="Rhea" id="RHEA-COMP:10638"/>
        <dbReference type="ChEBI" id="CHEBI:15378"/>
        <dbReference type="ChEBI" id="CHEBI:78442"/>
        <dbReference type="ChEBI" id="CHEBI:78513"/>
        <dbReference type="ChEBI" id="CHEBI:78597"/>
        <dbReference type="ChEBI" id="CHEBI:83562"/>
        <dbReference type="EC" id="2.3.2.8"/>
    </reaction>
</comment>
<dbReference type="PANTHER" id="PTHR21367">
    <property type="entry name" value="ARGININE-TRNA-PROTEIN TRANSFERASE 1"/>
    <property type="match status" value="1"/>
</dbReference>
<accession>A0A564Y2V6</accession>
<dbReference type="InterPro" id="IPR030700">
    <property type="entry name" value="N-end_Aminoacyl_Trfase"/>
</dbReference>
<gene>
    <name evidence="9" type="ORF">WMSIL1_LOCUS2569</name>
</gene>
<sequence>MFSPVQLYGKSSDGHCGYCKGSGGKSTWYISTKKLLVSDYKILMDCGWRRCGSLTYKPDNRQTCCPSYTIRCDTENFRISKAQKRVLRTVNKFLFTDEKPKNAGKAAATTFTDCRGDCPENSFDPLKYQLNVGSLASGDSEISTLPDGPMKNTERSGSARKKRWQALQDRMKRRAQTLGIPYEQVFSEYLLRRKKRLEKNKPKELEDLLDSSTPQEGGAHFIDIRLCRSSPQSNEFRRTFQQEFELYKSYQANIHKDTPGGITQKDFTRFLVSSPLISEHDKQAESAGAPQFGSYHQQYWLDGNKLIAVGVIDLVPGCLSSVYLFYDPEYTFLHLGTYSALREIAFIRHLHRSYGRTVPAYADFNQYYMGYYIHSCVKMRYKGAFSPSYLVCPETNNWVPIERCRRLLDAQKYTRFAEDSSISSFSFSVPVDTTVIMLPYSHQLASMLPSSSYSVEDGRIVTTLGAASTILSKYALKLVTEWRGLVNSTGSMRIDFANS</sequence>
<dbReference type="EC" id="2.3.2.8" evidence="5"/>
<dbReference type="InterPro" id="IPR007472">
    <property type="entry name" value="N-end_Aminoacyl_Trfase_C"/>
</dbReference>
<organism evidence="9 10">
    <name type="scientific">Hymenolepis diminuta</name>
    <name type="common">Rat tapeworm</name>
    <dbReference type="NCBI Taxonomy" id="6216"/>
    <lineage>
        <taxon>Eukaryota</taxon>
        <taxon>Metazoa</taxon>
        <taxon>Spiralia</taxon>
        <taxon>Lophotrochozoa</taxon>
        <taxon>Platyhelminthes</taxon>
        <taxon>Cestoda</taxon>
        <taxon>Eucestoda</taxon>
        <taxon>Cyclophyllidea</taxon>
        <taxon>Hymenolepididae</taxon>
        <taxon>Hymenolepis</taxon>
    </lineage>
</organism>
<dbReference type="Pfam" id="PF04377">
    <property type="entry name" value="ATE_C"/>
    <property type="match status" value="1"/>
</dbReference>
<dbReference type="EMBL" id="CABIJS010000066">
    <property type="protein sequence ID" value="VUZ41645.1"/>
    <property type="molecule type" value="Genomic_DNA"/>
</dbReference>
<keyword evidence="3 5" id="KW-0833">Ubl conjugation pathway</keyword>
<protein>
    <recommendedName>
        <fullName evidence="5">Arginyl-tRNA--protein transferase 1</fullName>
        <shortName evidence="5">Arginyltransferase 1</shortName>
        <shortName evidence="5">R-transferase 1</shortName>
        <ecNumber evidence="5">2.3.2.8</ecNumber>
    </recommendedName>
    <alternativeName>
        <fullName evidence="5">Arginine-tRNA--protein transferase 1</fullName>
    </alternativeName>
</protein>
<dbReference type="InterPro" id="IPR017137">
    <property type="entry name" value="Arg-tRNA-P_Trfase_1_euk"/>
</dbReference>
<keyword evidence="4 5" id="KW-0012">Acyltransferase</keyword>
<evidence type="ECO:0000256" key="5">
    <source>
        <dbReference type="PIRNR" id="PIRNR037207"/>
    </source>
</evidence>
<keyword evidence="2 5" id="KW-0808">Transferase</keyword>
<evidence type="ECO:0000259" key="7">
    <source>
        <dbReference type="Pfam" id="PF04376"/>
    </source>
</evidence>
<evidence type="ECO:0000259" key="8">
    <source>
        <dbReference type="Pfam" id="PF04377"/>
    </source>
</evidence>
<dbReference type="InterPro" id="IPR007471">
    <property type="entry name" value="N-end_Aminoacyl_Trfase_N"/>
</dbReference>
<evidence type="ECO:0000256" key="2">
    <source>
        <dbReference type="ARBA" id="ARBA00022679"/>
    </source>
</evidence>
<dbReference type="GO" id="GO:0005737">
    <property type="term" value="C:cytoplasm"/>
    <property type="evidence" value="ECO:0007669"/>
    <property type="project" value="TreeGrafter"/>
</dbReference>
<comment type="function">
    <text evidence="5">Involved in the post-translational conjugation of arginine to the N-terminal aspartate or glutamate of a protein. This arginylation is required for degradation of the protein via the ubiquitin pathway.</text>
</comment>
<reference evidence="9 10" key="1">
    <citation type="submission" date="2019-07" db="EMBL/GenBank/DDBJ databases">
        <authorList>
            <person name="Jastrzebski P J."/>
            <person name="Paukszto L."/>
            <person name="Jastrzebski P J."/>
        </authorList>
    </citation>
    <scope>NUCLEOTIDE SEQUENCE [LARGE SCALE GENOMIC DNA]</scope>
    <source>
        <strain evidence="9 10">WMS-il1</strain>
    </source>
</reference>
<keyword evidence="10" id="KW-1185">Reference proteome</keyword>
<comment type="similarity">
    <text evidence="1 5">Belongs to the R-transferase family.</text>
</comment>
<dbReference type="Pfam" id="PF04376">
    <property type="entry name" value="ATE_N"/>
    <property type="match status" value="1"/>
</dbReference>
<dbReference type="Proteomes" id="UP000321570">
    <property type="component" value="Unassembled WGS sequence"/>
</dbReference>
<name>A0A564Y2V6_HYMDI</name>
<evidence type="ECO:0000256" key="6">
    <source>
        <dbReference type="SAM" id="MobiDB-lite"/>
    </source>
</evidence>
<feature type="domain" description="N-end rule aminoacyl transferase C-terminal" evidence="8">
    <location>
        <begin position="243"/>
        <end position="392"/>
    </location>
</feature>
<dbReference type="PIRSF" id="PIRSF037207">
    <property type="entry name" value="ATE1_euk"/>
    <property type="match status" value="1"/>
</dbReference>
<feature type="domain" description="N-end aminoacyl transferase N-terminal" evidence="7">
    <location>
        <begin position="15"/>
        <end position="85"/>
    </location>
</feature>
<dbReference type="GO" id="GO:0004057">
    <property type="term" value="F:arginyl-tRNA--protein transferase activity"/>
    <property type="evidence" value="ECO:0007669"/>
    <property type="project" value="UniProtKB-EC"/>
</dbReference>